<organism evidence="2 3">
    <name type="scientific">Periconia macrospinosa</name>
    <dbReference type="NCBI Taxonomy" id="97972"/>
    <lineage>
        <taxon>Eukaryota</taxon>
        <taxon>Fungi</taxon>
        <taxon>Dikarya</taxon>
        <taxon>Ascomycota</taxon>
        <taxon>Pezizomycotina</taxon>
        <taxon>Dothideomycetes</taxon>
        <taxon>Pleosporomycetidae</taxon>
        <taxon>Pleosporales</taxon>
        <taxon>Massarineae</taxon>
        <taxon>Periconiaceae</taxon>
        <taxon>Periconia</taxon>
    </lineage>
</organism>
<dbReference type="Proteomes" id="UP000244855">
    <property type="component" value="Unassembled WGS sequence"/>
</dbReference>
<proteinExistence type="predicted"/>
<dbReference type="AlphaFoldDB" id="A0A2V1E7A3"/>
<evidence type="ECO:0000313" key="2">
    <source>
        <dbReference type="EMBL" id="PVI05534.1"/>
    </source>
</evidence>
<feature type="compositionally biased region" description="Pro residues" evidence="1">
    <location>
        <begin position="207"/>
        <end position="234"/>
    </location>
</feature>
<name>A0A2V1E7A3_9PLEO</name>
<evidence type="ECO:0000313" key="3">
    <source>
        <dbReference type="Proteomes" id="UP000244855"/>
    </source>
</evidence>
<dbReference type="EMBL" id="KZ805313">
    <property type="protein sequence ID" value="PVI05534.1"/>
    <property type="molecule type" value="Genomic_DNA"/>
</dbReference>
<accession>A0A2V1E7A3</accession>
<sequence length="338" mass="36619">MAFTFLRVLLEKIKGAVGSMDLLRTLLTGGSGFTGGVTQISKWPLVFAELQDPGQTSIFRPFRVTSFDVHLDQRWGRVGKAAKVGISTILSSDLLQDDIPRAFDTWHSHIKVRSYTLEHSSFPQFGKRGGNKDDPYFTNHEVQPTSEDLAKVVSDKIFGAFAHYPSPFERFVCDRHMNERAAATVFLFHPVHLATYPNPDGLSRRSPPQPPAAPAALPVPPAAPAALPIPPAAPPASSSLTMEPPDVHKAPTPPTSTRHQSYRLSNQVYGASASRMTLYSSSFIVSVPRTSEGSYLTLKVALIADCATLATTFAAIGLRANANGTVQSMMGLSEDSRS</sequence>
<feature type="region of interest" description="Disordered" evidence="1">
    <location>
        <begin position="199"/>
        <end position="259"/>
    </location>
</feature>
<evidence type="ECO:0000256" key="1">
    <source>
        <dbReference type="SAM" id="MobiDB-lite"/>
    </source>
</evidence>
<reference evidence="2 3" key="1">
    <citation type="journal article" date="2018" name="Sci. Rep.">
        <title>Comparative genomics provides insights into the lifestyle and reveals functional heterogeneity of dark septate endophytic fungi.</title>
        <authorList>
            <person name="Knapp D.G."/>
            <person name="Nemeth J.B."/>
            <person name="Barry K."/>
            <person name="Hainaut M."/>
            <person name="Henrissat B."/>
            <person name="Johnson J."/>
            <person name="Kuo A."/>
            <person name="Lim J.H.P."/>
            <person name="Lipzen A."/>
            <person name="Nolan M."/>
            <person name="Ohm R.A."/>
            <person name="Tamas L."/>
            <person name="Grigoriev I.V."/>
            <person name="Spatafora J.W."/>
            <person name="Nagy L.G."/>
            <person name="Kovacs G.M."/>
        </authorList>
    </citation>
    <scope>NUCLEOTIDE SEQUENCE [LARGE SCALE GENOMIC DNA]</scope>
    <source>
        <strain evidence="2 3">DSE2036</strain>
    </source>
</reference>
<keyword evidence="3" id="KW-1185">Reference proteome</keyword>
<protein>
    <submittedName>
        <fullName evidence="2">Uncharacterized protein</fullName>
    </submittedName>
</protein>
<gene>
    <name evidence="2" type="ORF">DM02DRAFT_650549</name>
</gene>